<accession>A0AAP4QX47</accession>
<organism evidence="7 8">
    <name type="scientific">Burkholderia contaminans</name>
    <dbReference type="NCBI Taxonomy" id="488447"/>
    <lineage>
        <taxon>Bacteria</taxon>
        <taxon>Pseudomonadati</taxon>
        <taxon>Pseudomonadota</taxon>
        <taxon>Betaproteobacteria</taxon>
        <taxon>Burkholderiales</taxon>
        <taxon>Burkholderiaceae</taxon>
        <taxon>Burkholderia</taxon>
        <taxon>Burkholderia cepacia complex</taxon>
    </lineage>
</organism>
<sequence>MPRTLDVDLLRTFHAVAKLGRFKDAAAHVNRSPSSVTAQIQKLEEMVAQRLFTRNNQAVELTQYGHKLLSDTTEFLLSLRIPRSSGHPFHEHLTTDSTLIRPPIPRASGH</sequence>
<dbReference type="SUPFAM" id="SSF46785">
    <property type="entry name" value="Winged helix' DNA-binding domain"/>
    <property type="match status" value="1"/>
</dbReference>
<dbReference type="PANTHER" id="PTHR30579">
    <property type="entry name" value="TRANSCRIPTIONAL REGULATOR"/>
    <property type="match status" value="1"/>
</dbReference>
<evidence type="ECO:0000259" key="6">
    <source>
        <dbReference type="PROSITE" id="PS50931"/>
    </source>
</evidence>
<name>A0AAP4QX47_9BURK</name>
<protein>
    <submittedName>
        <fullName evidence="7">LysR family transcriptional regulator</fullName>
    </submittedName>
</protein>
<dbReference type="PROSITE" id="PS50931">
    <property type="entry name" value="HTH_LYSR"/>
    <property type="match status" value="1"/>
</dbReference>
<dbReference type="InterPro" id="IPR000847">
    <property type="entry name" value="LysR_HTH_N"/>
</dbReference>
<evidence type="ECO:0000256" key="4">
    <source>
        <dbReference type="ARBA" id="ARBA00023163"/>
    </source>
</evidence>
<reference evidence="7" key="1">
    <citation type="submission" date="2023-07" db="EMBL/GenBank/DDBJ databases">
        <title>A collection of bacterial strains from the Burkholderia cepacia Research Laboratory and Repository.</title>
        <authorList>
            <person name="Lipuma J."/>
            <person name="Spilker T."/>
            <person name="Caverly L."/>
        </authorList>
    </citation>
    <scope>NUCLEOTIDE SEQUENCE</scope>
    <source>
        <strain evidence="7">AU44979</strain>
    </source>
</reference>
<proteinExistence type="inferred from homology"/>
<keyword evidence="4" id="KW-0804">Transcription</keyword>
<comment type="caution">
    <text evidence="7">The sequence shown here is derived from an EMBL/GenBank/DDBJ whole genome shotgun (WGS) entry which is preliminary data.</text>
</comment>
<dbReference type="GO" id="GO:0003700">
    <property type="term" value="F:DNA-binding transcription factor activity"/>
    <property type="evidence" value="ECO:0007669"/>
    <property type="project" value="InterPro"/>
</dbReference>
<evidence type="ECO:0000313" key="7">
    <source>
        <dbReference type="EMBL" id="MDN7563448.1"/>
    </source>
</evidence>
<dbReference type="InterPro" id="IPR036390">
    <property type="entry name" value="WH_DNA-bd_sf"/>
</dbReference>
<dbReference type="Gene3D" id="1.10.10.10">
    <property type="entry name" value="Winged helix-like DNA-binding domain superfamily/Winged helix DNA-binding domain"/>
    <property type="match status" value="1"/>
</dbReference>
<feature type="region of interest" description="Disordered" evidence="5">
    <location>
        <begin position="87"/>
        <end position="110"/>
    </location>
</feature>
<keyword evidence="2" id="KW-0805">Transcription regulation</keyword>
<evidence type="ECO:0000313" key="8">
    <source>
        <dbReference type="Proteomes" id="UP001172109"/>
    </source>
</evidence>
<gene>
    <name evidence="7" type="ORF">QZM56_02900</name>
</gene>
<comment type="similarity">
    <text evidence="1">Belongs to the LysR transcriptional regulatory family.</text>
</comment>
<dbReference type="PANTHER" id="PTHR30579:SF7">
    <property type="entry name" value="HTH-TYPE TRANSCRIPTIONAL REGULATOR LRHA-RELATED"/>
    <property type="match status" value="1"/>
</dbReference>
<dbReference type="Pfam" id="PF00126">
    <property type="entry name" value="HTH_1"/>
    <property type="match status" value="1"/>
</dbReference>
<dbReference type="GO" id="GO:0003677">
    <property type="term" value="F:DNA binding"/>
    <property type="evidence" value="ECO:0007669"/>
    <property type="project" value="UniProtKB-KW"/>
</dbReference>
<dbReference type="Proteomes" id="UP001172109">
    <property type="component" value="Unassembled WGS sequence"/>
</dbReference>
<evidence type="ECO:0000256" key="5">
    <source>
        <dbReference type="SAM" id="MobiDB-lite"/>
    </source>
</evidence>
<evidence type="ECO:0000256" key="3">
    <source>
        <dbReference type="ARBA" id="ARBA00023125"/>
    </source>
</evidence>
<dbReference type="EMBL" id="JAUJQS010000001">
    <property type="protein sequence ID" value="MDN7563448.1"/>
    <property type="molecule type" value="Genomic_DNA"/>
</dbReference>
<evidence type="ECO:0000256" key="2">
    <source>
        <dbReference type="ARBA" id="ARBA00023015"/>
    </source>
</evidence>
<keyword evidence="3" id="KW-0238">DNA-binding</keyword>
<dbReference type="AlphaFoldDB" id="A0AAP4QX47"/>
<feature type="domain" description="HTH lysR-type" evidence="6">
    <location>
        <begin position="5"/>
        <end position="62"/>
    </location>
</feature>
<dbReference type="InterPro" id="IPR050176">
    <property type="entry name" value="LTTR"/>
</dbReference>
<dbReference type="InterPro" id="IPR036388">
    <property type="entry name" value="WH-like_DNA-bd_sf"/>
</dbReference>
<evidence type="ECO:0000256" key="1">
    <source>
        <dbReference type="ARBA" id="ARBA00009437"/>
    </source>
</evidence>